<dbReference type="Proteomes" id="UP000674318">
    <property type="component" value="Unassembled WGS sequence"/>
</dbReference>
<reference evidence="2 3" key="1">
    <citation type="submission" date="2021-02" db="EMBL/GenBank/DDBJ databases">
        <title>Porcisia hertigi Genome sequencing and assembly.</title>
        <authorList>
            <person name="Almutairi H."/>
            <person name="Gatherer D."/>
        </authorList>
    </citation>
    <scope>NUCLEOTIDE SEQUENCE [LARGE SCALE GENOMIC DNA]</scope>
    <source>
        <strain evidence="2 3">C119</strain>
    </source>
</reference>
<dbReference type="PANTHER" id="PTHR37743:SF1">
    <property type="entry name" value="ARM REPEAT SUPERFAMILY PROTEIN"/>
    <property type="match status" value="1"/>
</dbReference>
<sequence>MNASSILLTPSAPQRSDGTGSSYLASSPLLVDVVPFEPSLQRLLHAKVSTEEQLCSYSLQQAYRGLLYGVRAARLTLTGVETVSTHHGLAVASINGGAMHSATTDKAVATMEACVLRGWQAALYRMSLAATRSAADMKCVIFLSTQILCNPATAYGEGNERPCCKDQWTQALLHGLPLRDDMRNSADQNELDERFSRLVQANRRYQIGFLILLSNTLRMVANGSVESQRLCAEHAELFTGIARVLVPKVAQCVEESLREGVMHAAKKADAVGAAPIPSRLAVEFNNLVIHCGLWLTTDVLMAHTDANVDAAVDGKGEVAVKTRKQRRRPLVLDGDQPACLWGCVTVVRNALRRGLNWLAMEFDKGGSRRAPSPATALLLAVSQQLEQVFADVIKQEELLQNALLNATREFNSETSLNVRNLKEMTWVQTLQMCFLVRSLTSVWVAVHGGLGLSTTSTHLVLQTNRDVLMLMASTLLRLPASEDSKESERTNFMATDAALGACLALVAAAPTAKQQAQLWSTDSTVTQQIHSLLVQRAFRYRNARVLRLASLLSRAVLDASVCDGALAGFAADSSDQLLELLENEDDAASRCVGELLCVSILEQPYRLIPALFRMLQHGSACTRRHVLELLSNLPDLVSEQHTAERRASEECLTDSSAPDTVAVWTAGGGKSADARRRNVLRLLAENLFLQLQDEELCVRLLSSSLFAKVHPEDVLLPLMNLCVQRDSAGRKQSAALSALTSVLTAHTDTVDTYLLLLQCGYQCHLAVMGDTSMGAEIPLGTQKNVENGGNKEIPTAVCRPTPQTPGDILSQALLYSPDSAGVEAPNPSSAPASMSVTAGELDGSSSDAHAGSHRRKEAQLQSALLTITDCWVRSAAPCWTYAGHSFPLFQFLAREAYCGVRHSTAHGIGDSGAPDEERVQWAMRYTLRLTATLTGALDGCVSPADNALIRALHLRALWDTFFARPPDTEGPPHDLWTRTIYSAGGEDSGNAGASSTLHAVLLPLLCLRSCASSMFAAAPLTVLEQEVEPSEKNDDSDEDNISNVLRRLWQVLWHGVTNGTDSSAAFFAAYPDIQRVLLEVLCRFPPRLFFQAWTRWIKTQDACAPTAMTSLDHRMTAQRLFSYRVYLFGISSYLSAASVMMTSRQSDPPASAAAPVTGEHRHGSITDFRVVLEYRATLEHLLSVALPQWLMAEEECVSLTLPAGQQSDVTEATSAANPVRASGQCSNRQAVSMRQRLCAAAVDAGAVIGVVGLTPLESLPAFSGSPTSGDGDASVLYALCDSLLERPLIELAKAYREHESARLKERPIQDDVASEAQWTLQLTRFQVCVRIHECMLRAISYHPVDSKGLLLSWFRRFLRSLVELSNAACRSEAGRGPHNCRVAVDACSLIFHAVLLTHKLGNAPICASSNATGDTSSAPSPLLLRLAWEEREAIVSFAVGCVRFMASAAVQTAGVRLLSGLLVAAPELFVTAEESGTQATTSMFPLSPSASASCRSSFSDAHCPLSFAASALRGIALMHADRPTRLLAEEVLQMLEKAAAATAG</sequence>
<proteinExistence type="predicted"/>
<name>A0A836HWU4_9TRYP</name>
<feature type="compositionally biased region" description="Low complexity" evidence="1">
    <location>
        <begin position="824"/>
        <end position="833"/>
    </location>
</feature>
<dbReference type="SUPFAM" id="SSF48371">
    <property type="entry name" value="ARM repeat"/>
    <property type="match status" value="1"/>
</dbReference>
<gene>
    <name evidence="2" type="ORF">JKF63_01784</name>
</gene>
<keyword evidence="3" id="KW-1185">Reference proteome</keyword>
<feature type="region of interest" description="Disordered" evidence="1">
    <location>
        <begin position="819"/>
        <end position="855"/>
    </location>
</feature>
<dbReference type="InterPro" id="IPR016024">
    <property type="entry name" value="ARM-type_fold"/>
</dbReference>
<evidence type="ECO:0000313" key="2">
    <source>
        <dbReference type="EMBL" id="KAG5493952.1"/>
    </source>
</evidence>
<dbReference type="KEGG" id="phet:94287907"/>
<evidence type="ECO:0000256" key="1">
    <source>
        <dbReference type="SAM" id="MobiDB-lite"/>
    </source>
</evidence>
<dbReference type="RefSeq" id="XP_067753987.1">
    <property type="nucleotide sequence ID" value="XM_067897830.1"/>
</dbReference>
<comment type="caution">
    <text evidence="2">The sequence shown here is derived from an EMBL/GenBank/DDBJ whole genome shotgun (WGS) entry which is preliminary data.</text>
</comment>
<dbReference type="OrthoDB" id="79603at2759"/>
<organism evidence="2 3">
    <name type="scientific">Porcisia hertigi</name>
    <dbReference type="NCBI Taxonomy" id="2761500"/>
    <lineage>
        <taxon>Eukaryota</taxon>
        <taxon>Discoba</taxon>
        <taxon>Euglenozoa</taxon>
        <taxon>Kinetoplastea</taxon>
        <taxon>Metakinetoplastina</taxon>
        <taxon>Trypanosomatida</taxon>
        <taxon>Trypanosomatidae</taxon>
        <taxon>Leishmaniinae</taxon>
        <taxon>Porcisia</taxon>
    </lineage>
</organism>
<protein>
    <submittedName>
        <fullName evidence="2">Uncharacterized protein</fullName>
    </submittedName>
</protein>
<feature type="region of interest" description="Disordered" evidence="1">
    <location>
        <begin position="1"/>
        <end position="20"/>
    </location>
</feature>
<accession>A0A836HWU4</accession>
<dbReference type="PANTHER" id="PTHR37743">
    <property type="entry name" value="ARM REPEAT SUPERFAMILY PROTEIN"/>
    <property type="match status" value="1"/>
</dbReference>
<dbReference type="EMBL" id="JAFJZO010000034">
    <property type="protein sequence ID" value="KAG5493952.1"/>
    <property type="molecule type" value="Genomic_DNA"/>
</dbReference>
<dbReference type="GeneID" id="94287907"/>
<evidence type="ECO:0000313" key="3">
    <source>
        <dbReference type="Proteomes" id="UP000674318"/>
    </source>
</evidence>